<dbReference type="EMBL" id="CANI01000039">
    <property type="protein sequence ID" value="CCM78676.1"/>
    <property type="molecule type" value="Genomic_DNA"/>
</dbReference>
<protein>
    <submittedName>
        <fullName evidence="1">Uncharacterized protein</fullName>
    </submittedName>
</protein>
<dbReference type="STRING" id="1211777.BN77_p11366"/>
<keyword evidence="2" id="KW-1185">Reference proteome</keyword>
<evidence type="ECO:0000313" key="1">
    <source>
        <dbReference type="EMBL" id="CCM78676.1"/>
    </source>
</evidence>
<organism evidence="1 2">
    <name type="scientific">Rhizobium mesoamericanum STM3625</name>
    <dbReference type="NCBI Taxonomy" id="1211777"/>
    <lineage>
        <taxon>Bacteria</taxon>
        <taxon>Pseudomonadati</taxon>
        <taxon>Pseudomonadota</taxon>
        <taxon>Alphaproteobacteria</taxon>
        <taxon>Hyphomicrobiales</taxon>
        <taxon>Rhizobiaceae</taxon>
        <taxon>Rhizobium/Agrobacterium group</taxon>
        <taxon>Rhizobium</taxon>
    </lineage>
</organism>
<dbReference type="RefSeq" id="WP_007537849.1">
    <property type="nucleotide sequence ID" value="NZ_HF536773.1"/>
</dbReference>
<dbReference type="eggNOG" id="ENOG503012T">
    <property type="taxonomic scope" value="Bacteria"/>
</dbReference>
<comment type="caution">
    <text evidence="1">The sequence shown here is derived from an EMBL/GenBank/DDBJ whole genome shotgun (WGS) entry which is preliminary data.</text>
</comment>
<dbReference type="Proteomes" id="UP000009319">
    <property type="component" value="Unassembled WGS sequence"/>
</dbReference>
<reference evidence="1 2" key="1">
    <citation type="journal article" date="2013" name="Genome Announc.">
        <title>Draft Genome Sequence of Rhizobium mesoamericanum STM3625, a Nitrogen-Fixing Symbiont of Mimosa pudica Isolated in French Guiana (South America).</title>
        <authorList>
            <person name="Moulin L."/>
            <person name="Mornico D."/>
            <person name="Melkonian R."/>
            <person name="Klonowska A."/>
        </authorList>
    </citation>
    <scope>NUCLEOTIDE SEQUENCE [LARGE SCALE GENOMIC DNA]</scope>
    <source>
        <strain evidence="1 2">STM3625</strain>
    </source>
</reference>
<name>K0PQ29_9HYPH</name>
<proteinExistence type="predicted"/>
<accession>K0PQ29</accession>
<dbReference type="HOGENOM" id="CLU_2719535_0_0_5"/>
<gene>
    <name evidence="1" type="ORF">BN77_p11366</name>
</gene>
<dbReference type="AlphaFoldDB" id="K0PQ29"/>
<evidence type="ECO:0000313" key="2">
    <source>
        <dbReference type="Proteomes" id="UP000009319"/>
    </source>
</evidence>
<sequence>MSRAVIIGIAGDAKLWIADLDTGTIKELPPAGELAKIADLRRAGATVVKKVDFAVAVSTAKAAFSGHFEPHP</sequence>